<dbReference type="SUPFAM" id="SSF46894">
    <property type="entry name" value="C-terminal effector domain of the bipartite response regulators"/>
    <property type="match status" value="1"/>
</dbReference>
<dbReference type="InterPro" id="IPR001867">
    <property type="entry name" value="OmpR/PhoB-type_DNA-bd"/>
</dbReference>
<evidence type="ECO:0000256" key="1">
    <source>
        <dbReference type="ARBA" id="ARBA00023125"/>
    </source>
</evidence>
<dbReference type="EMBL" id="JXYS01000067">
    <property type="protein sequence ID" value="KJF17050.1"/>
    <property type="molecule type" value="Genomic_DNA"/>
</dbReference>
<organism evidence="4 5">
    <name type="scientific">Acidithrix ferrooxidans</name>
    <dbReference type="NCBI Taxonomy" id="1280514"/>
    <lineage>
        <taxon>Bacteria</taxon>
        <taxon>Bacillati</taxon>
        <taxon>Actinomycetota</taxon>
        <taxon>Acidimicrobiia</taxon>
        <taxon>Acidimicrobiales</taxon>
        <taxon>Acidimicrobiaceae</taxon>
        <taxon>Acidithrix</taxon>
    </lineage>
</organism>
<dbReference type="InterPro" id="IPR016032">
    <property type="entry name" value="Sig_transdc_resp-reg_C-effctor"/>
</dbReference>
<dbReference type="OrthoDB" id="5511894at2"/>
<proteinExistence type="predicted"/>
<dbReference type="Proteomes" id="UP000032360">
    <property type="component" value="Unassembled WGS sequence"/>
</dbReference>
<protein>
    <recommendedName>
        <fullName evidence="3">OmpR/PhoB-type domain-containing protein</fullName>
    </recommendedName>
</protein>
<evidence type="ECO:0000256" key="2">
    <source>
        <dbReference type="PROSITE-ProRule" id="PRU01091"/>
    </source>
</evidence>
<keyword evidence="5" id="KW-1185">Reference proteome</keyword>
<accession>A0A0D8HGD6</accession>
<dbReference type="RefSeq" id="WP_082058655.1">
    <property type="nucleotide sequence ID" value="NZ_JXYS01000067.1"/>
</dbReference>
<evidence type="ECO:0000313" key="5">
    <source>
        <dbReference type="Proteomes" id="UP000032360"/>
    </source>
</evidence>
<dbReference type="GO" id="GO:0000160">
    <property type="term" value="P:phosphorelay signal transduction system"/>
    <property type="evidence" value="ECO:0007669"/>
    <property type="project" value="InterPro"/>
</dbReference>
<reference evidence="4 5" key="1">
    <citation type="submission" date="2015-01" db="EMBL/GenBank/DDBJ databases">
        <title>Draft genome of the acidophilic iron oxidizer Acidithrix ferrooxidans strain Py-F3.</title>
        <authorList>
            <person name="Poehlein A."/>
            <person name="Eisen S."/>
            <person name="Schloemann M."/>
            <person name="Johnson B.D."/>
            <person name="Daniel R."/>
            <person name="Muehling M."/>
        </authorList>
    </citation>
    <scope>NUCLEOTIDE SEQUENCE [LARGE SCALE GENOMIC DNA]</scope>
    <source>
        <strain evidence="4 5">Py-F3</strain>
    </source>
</reference>
<dbReference type="Pfam" id="PF00486">
    <property type="entry name" value="Trans_reg_C"/>
    <property type="match status" value="1"/>
</dbReference>
<comment type="caution">
    <text evidence="4">The sequence shown here is derived from an EMBL/GenBank/DDBJ whole genome shotgun (WGS) entry which is preliminary data.</text>
</comment>
<dbReference type="PROSITE" id="PS51755">
    <property type="entry name" value="OMPR_PHOB"/>
    <property type="match status" value="1"/>
</dbReference>
<sequence length="48" mass="5425">MNVYVFRSGTTFITEKTIDVYVASLRKKLNGAANITSLRGVGYRLDER</sequence>
<evidence type="ECO:0000259" key="3">
    <source>
        <dbReference type="PROSITE" id="PS51755"/>
    </source>
</evidence>
<feature type="DNA-binding region" description="OmpR/PhoB-type" evidence="2">
    <location>
        <begin position="1"/>
        <end position="47"/>
    </location>
</feature>
<feature type="domain" description="OmpR/PhoB-type" evidence="3">
    <location>
        <begin position="1"/>
        <end position="47"/>
    </location>
</feature>
<dbReference type="Gene3D" id="1.10.10.10">
    <property type="entry name" value="Winged helix-like DNA-binding domain superfamily/Winged helix DNA-binding domain"/>
    <property type="match status" value="1"/>
</dbReference>
<dbReference type="InterPro" id="IPR036388">
    <property type="entry name" value="WH-like_DNA-bd_sf"/>
</dbReference>
<dbReference type="AlphaFoldDB" id="A0A0D8HGD6"/>
<gene>
    <name evidence="4" type="ORF">AXFE_21210</name>
</gene>
<keyword evidence="1 2" id="KW-0238">DNA-binding</keyword>
<dbReference type="GO" id="GO:0003677">
    <property type="term" value="F:DNA binding"/>
    <property type="evidence" value="ECO:0007669"/>
    <property type="project" value="UniProtKB-UniRule"/>
</dbReference>
<evidence type="ECO:0000313" key="4">
    <source>
        <dbReference type="EMBL" id="KJF17050.1"/>
    </source>
</evidence>
<dbReference type="STRING" id="1280514.AXFE_21210"/>
<name>A0A0D8HGD6_9ACTN</name>
<dbReference type="GO" id="GO:0006355">
    <property type="term" value="P:regulation of DNA-templated transcription"/>
    <property type="evidence" value="ECO:0007669"/>
    <property type="project" value="InterPro"/>
</dbReference>